<gene>
    <name evidence="1" type="ORF">LCGC14_0456650</name>
</gene>
<name>A0A0F9VQ47_9ZZZZ</name>
<sequence>MENQTKPTVGAKAYELLSQPAEAINIIDIQREADKEFVKEMEEIIRTHKEFATKYYIQIILKKEPLMENVIRRYFIKRHSPPDADYDTTLYSYDNEKEQLYFHWTVPDPTSCHYLLTHESSLPAEEKPLLEMVKKFSVGMLA</sequence>
<protein>
    <submittedName>
        <fullName evidence="1">Uncharacterized protein</fullName>
    </submittedName>
</protein>
<dbReference type="EMBL" id="LAZR01000463">
    <property type="protein sequence ID" value="KKN67878.1"/>
    <property type="molecule type" value="Genomic_DNA"/>
</dbReference>
<dbReference type="AlphaFoldDB" id="A0A0F9VQ47"/>
<organism evidence="1">
    <name type="scientific">marine sediment metagenome</name>
    <dbReference type="NCBI Taxonomy" id="412755"/>
    <lineage>
        <taxon>unclassified sequences</taxon>
        <taxon>metagenomes</taxon>
        <taxon>ecological metagenomes</taxon>
    </lineage>
</organism>
<reference evidence="1" key="1">
    <citation type="journal article" date="2015" name="Nature">
        <title>Complex archaea that bridge the gap between prokaryotes and eukaryotes.</title>
        <authorList>
            <person name="Spang A."/>
            <person name="Saw J.H."/>
            <person name="Jorgensen S.L."/>
            <person name="Zaremba-Niedzwiedzka K."/>
            <person name="Martijn J."/>
            <person name="Lind A.E."/>
            <person name="van Eijk R."/>
            <person name="Schleper C."/>
            <person name="Guy L."/>
            <person name="Ettema T.J."/>
        </authorList>
    </citation>
    <scope>NUCLEOTIDE SEQUENCE</scope>
</reference>
<proteinExistence type="predicted"/>
<accession>A0A0F9VQ47</accession>
<comment type="caution">
    <text evidence="1">The sequence shown here is derived from an EMBL/GenBank/DDBJ whole genome shotgun (WGS) entry which is preliminary data.</text>
</comment>
<evidence type="ECO:0000313" key="1">
    <source>
        <dbReference type="EMBL" id="KKN67878.1"/>
    </source>
</evidence>